<keyword evidence="5" id="KW-1185">Reference proteome</keyword>
<feature type="transmembrane region" description="Helical" evidence="3">
    <location>
        <begin position="50"/>
        <end position="74"/>
    </location>
</feature>
<comment type="caution">
    <text evidence="4">The sequence shown here is derived from an EMBL/GenBank/DDBJ whole genome shotgun (WGS) entry which is preliminary data.</text>
</comment>
<reference evidence="4 5" key="1">
    <citation type="journal article" date="2017" name="BMC Genomics">
        <title>Comparative genomic and phylogenomic analyses of the Bifidobacteriaceae family.</title>
        <authorList>
            <person name="Lugli G.A."/>
            <person name="Milani C."/>
            <person name="Turroni F."/>
            <person name="Duranti S."/>
            <person name="Mancabelli L."/>
            <person name="Mangifesta M."/>
            <person name="Ferrario C."/>
            <person name="Modesto M."/>
            <person name="Mattarelli P."/>
            <person name="Jiri K."/>
            <person name="van Sinderen D."/>
            <person name="Ventura M."/>
        </authorList>
    </citation>
    <scope>NUCLEOTIDE SEQUENCE [LARGE SCALE GENOMIC DNA]</scope>
    <source>
        <strain evidence="4 5">DSM 28807</strain>
    </source>
</reference>
<evidence type="ECO:0000313" key="4">
    <source>
        <dbReference type="EMBL" id="OZG60730.1"/>
    </source>
</evidence>
<dbReference type="Proteomes" id="UP000216352">
    <property type="component" value="Unassembled WGS sequence"/>
</dbReference>
<dbReference type="RefSeq" id="WP_094635791.1">
    <property type="nucleotide sequence ID" value="NZ_BDIS01000035.1"/>
</dbReference>
<keyword evidence="3" id="KW-0472">Membrane</keyword>
<sequence>MTNEKNMEPEETPSVVEDVAAGFVAHGLADGAKAGTAETGSAPDPKRPKWLILAIAAACVVVVAAAGIGGWAAWHHAQLSEAKSVCAEASDTVRVAMNKYNALLNGDAADAVETSEDAVADAAVLSDLADAIDAEAPEYAGCTATDKIGLDEATASLADASGWYESHTKSLQTAVDAVNASVLDKTVSDARTLLDSTDGKVTDNATREALKTAIGERDADAIAKAVKGVNDSIKAKEEADRKAQEEAEAAAAQAQAEAEAAAQAQQQAQQYYQQSYTPSYSYTPTYSGGGSSGSSSGGSSGGPVSGGHGCTTDCGTLPDYGVIIH</sequence>
<dbReference type="OrthoDB" id="3232886at2"/>
<accession>A0A261FNG7</accession>
<keyword evidence="1" id="KW-0175">Coiled coil</keyword>
<protein>
    <recommendedName>
        <fullName evidence="6">Colicin transporter</fullName>
    </recommendedName>
</protein>
<organism evidence="4 5">
    <name type="scientific">Bifidobacterium lemurum</name>
    <dbReference type="NCBI Taxonomy" id="1603886"/>
    <lineage>
        <taxon>Bacteria</taxon>
        <taxon>Bacillati</taxon>
        <taxon>Actinomycetota</taxon>
        <taxon>Actinomycetes</taxon>
        <taxon>Bifidobacteriales</taxon>
        <taxon>Bifidobacteriaceae</taxon>
        <taxon>Bifidobacterium</taxon>
    </lineage>
</organism>
<keyword evidence="3" id="KW-1133">Transmembrane helix</keyword>
<evidence type="ECO:0000313" key="5">
    <source>
        <dbReference type="Proteomes" id="UP000216352"/>
    </source>
</evidence>
<dbReference type="AlphaFoldDB" id="A0A261FNG7"/>
<name>A0A261FNG7_9BIFI</name>
<evidence type="ECO:0000256" key="2">
    <source>
        <dbReference type="SAM" id="MobiDB-lite"/>
    </source>
</evidence>
<proteinExistence type="predicted"/>
<dbReference type="EMBL" id="MWWX01000013">
    <property type="protein sequence ID" value="OZG60730.1"/>
    <property type="molecule type" value="Genomic_DNA"/>
</dbReference>
<evidence type="ECO:0000256" key="3">
    <source>
        <dbReference type="SAM" id="Phobius"/>
    </source>
</evidence>
<feature type="region of interest" description="Disordered" evidence="2">
    <location>
        <begin position="285"/>
        <end position="311"/>
    </location>
</feature>
<feature type="compositionally biased region" description="Gly residues" evidence="2">
    <location>
        <begin position="287"/>
        <end position="309"/>
    </location>
</feature>
<keyword evidence="3" id="KW-0812">Transmembrane</keyword>
<feature type="coiled-coil region" evidence="1">
    <location>
        <begin position="233"/>
        <end position="274"/>
    </location>
</feature>
<dbReference type="STRING" id="1603886.GCA_001895165_02271"/>
<gene>
    <name evidence="4" type="ORF">BLEM_1699</name>
</gene>
<evidence type="ECO:0008006" key="6">
    <source>
        <dbReference type="Google" id="ProtNLM"/>
    </source>
</evidence>
<evidence type="ECO:0000256" key="1">
    <source>
        <dbReference type="SAM" id="Coils"/>
    </source>
</evidence>